<keyword evidence="1" id="KW-0812">Transmembrane</keyword>
<feature type="transmembrane region" description="Helical" evidence="1">
    <location>
        <begin position="240"/>
        <end position="262"/>
    </location>
</feature>
<organism evidence="2">
    <name type="scientific">Variovorax paradoxus</name>
    <dbReference type="NCBI Taxonomy" id="34073"/>
    <lineage>
        <taxon>Bacteria</taxon>
        <taxon>Pseudomonadati</taxon>
        <taxon>Pseudomonadota</taxon>
        <taxon>Betaproteobacteria</taxon>
        <taxon>Burkholderiales</taxon>
        <taxon>Comamonadaceae</taxon>
        <taxon>Variovorax</taxon>
    </lineage>
</organism>
<keyword evidence="1" id="KW-0472">Membrane</keyword>
<feature type="transmembrane region" description="Helical" evidence="1">
    <location>
        <begin position="274"/>
        <end position="299"/>
    </location>
</feature>
<reference evidence="2" key="1">
    <citation type="submission" date="2019-12" db="EMBL/GenBank/DDBJ databases">
        <authorList>
            <person name="Cremers G."/>
        </authorList>
    </citation>
    <scope>NUCLEOTIDE SEQUENCE</scope>
    <source>
        <strain evidence="2">Vvax</strain>
    </source>
</reference>
<feature type="transmembrane region" description="Helical" evidence="1">
    <location>
        <begin position="97"/>
        <end position="116"/>
    </location>
</feature>
<keyword evidence="1" id="KW-1133">Transmembrane helix</keyword>
<feature type="transmembrane region" description="Helical" evidence="1">
    <location>
        <begin position="205"/>
        <end position="228"/>
    </location>
</feature>
<feature type="transmembrane region" description="Helical" evidence="1">
    <location>
        <begin position="57"/>
        <end position="76"/>
    </location>
</feature>
<dbReference type="EMBL" id="LR743507">
    <property type="protein sequence ID" value="CAA2099283.1"/>
    <property type="molecule type" value="Genomic_DNA"/>
</dbReference>
<dbReference type="AlphaFoldDB" id="A0A679ITN7"/>
<feature type="transmembrane region" description="Helical" evidence="1">
    <location>
        <begin position="305"/>
        <end position="331"/>
    </location>
</feature>
<sequence length="344" mass="37130">MPATPSFVRALRLPRDFALIAIGLDAVMFVINMTVLLLPDRPESDQLRSAYASPGVWIMLLVGMVMSWTMVATLAWSHARNALERLGMARVALAHDARLRFGGVWVLAMVLNYYALTPLFYEFQVMFMPGGRFEDVFAYPTRSFMGVVTALQSLVQLLVLVLGVWLAARVALARSRAAANTAPSAEDAGAVDAPEALGVLPRRSVALVVAAMFSSLQLWGGLAAARWAFPAQDFGVAAQLLAWVLPLLVGFALAFWGGWLGARPSLPAVRPFRAVAAAVLSFVLVQVACIAIALAWLFLAAKMSFSFYSGGGIVGFVIALVLVYMALVVAITCGVTRRLYRAYL</sequence>
<name>A0A679ITN7_VARPD</name>
<feature type="transmembrane region" description="Helical" evidence="1">
    <location>
        <begin position="144"/>
        <end position="168"/>
    </location>
</feature>
<feature type="transmembrane region" description="Helical" evidence="1">
    <location>
        <begin position="17"/>
        <end position="37"/>
    </location>
</feature>
<proteinExistence type="predicted"/>
<evidence type="ECO:0000256" key="1">
    <source>
        <dbReference type="SAM" id="Phobius"/>
    </source>
</evidence>
<evidence type="ECO:0000313" key="2">
    <source>
        <dbReference type="EMBL" id="CAA2099283.1"/>
    </source>
</evidence>
<gene>
    <name evidence="2" type="ORF">VVAX_00159</name>
</gene>
<dbReference type="RefSeq" id="WP_339087949.1">
    <property type="nucleotide sequence ID" value="NZ_LR743507.1"/>
</dbReference>
<protein>
    <submittedName>
        <fullName evidence="2">Uncharacterized protein</fullName>
    </submittedName>
</protein>
<accession>A0A679ITN7</accession>